<dbReference type="PANTHER" id="PTHR46572">
    <property type="entry name" value="RHO1 GDP-GTP EXCHANGE PROTEIN 1-RELATED"/>
    <property type="match status" value="1"/>
</dbReference>
<dbReference type="InterPro" id="IPR035899">
    <property type="entry name" value="DBL_dom_sf"/>
</dbReference>
<feature type="domain" description="DH" evidence="5">
    <location>
        <begin position="527"/>
        <end position="724"/>
    </location>
</feature>
<dbReference type="eggNOG" id="KOG4305">
    <property type="taxonomic scope" value="Eukaryota"/>
</dbReference>
<feature type="domain" description="PH" evidence="4">
    <location>
        <begin position="760"/>
        <end position="898"/>
    </location>
</feature>
<evidence type="ECO:0000256" key="2">
    <source>
        <dbReference type="ARBA" id="ARBA00022658"/>
    </source>
</evidence>
<protein>
    <recommendedName>
        <fullName evidence="9">Rho1 guanine nucleotide exchange factor TUS1</fullName>
    </recommendedName>
</protein>
<evidence type="ECO:0000313" key="8">
    <source>
        <dbReference type="Proteomes" id="UP000000707"/>
    </source>
</evidence>
<organism evidence="8">
    <name type="scientific">Candida tenuis (strain ATCC 10573 / BCRC 21748 / CBS 615 / JCM 9827 / NBRC 10315 / NRRL Y-1498 / VKM Y-70)</name>
    <name type="common">Yeast</name>
    <name type="synonym">Yamadazyma tenuis</name>
    <dbReference type="NCBI Taxonomy" id="590646"/>
    <lineage>
        <taxon>Eukaryota</taxon>
        <taxon>Fungi</taxon>
        <taxon>Dikarya</taxon>
        <taxon>Ascomycota</taxon>
        <taxon>Saccharomycotina</taxon>
        <taxon>Pichiomycetes</taxon>
        <taxon>Debaryomycetaceae</taxon>
        <taxon>Yamadazyma</taxon>
    </lineage>
</organism>
<dbReference type="PROSITE" id="PS50219">
    <property type="entry name" value="CNH"/>
    <property type="match status" value="1"/>
</dbReference>
<dbReference type="PANTHER" id="PTHR46572:SF1">
    <property type="entry name" value="RHO1 GUANINE NUCLEOTIDE EXCHANGE FACTOR TUS1"/>
    <property type="match status" value="1"/>
</dbReference>
<evidence type="ECO:0008006" key="9">
    <source>
        <dbReference type="Google" id="ProtNLM"/>
    </source>
</evidence>
<dbReference type="Pfam" id="PF23582">
    <property type="entry name" value="WHD_RGF3"/>
    <property type="match status" value="1"/>
</dbReference>
<dbReference type="InterPro" id="IPR052233">
    <property type="entry name" value="Rho-type_GEFs"/>
</dbReference>
<dbReference type="PROSITE" id="PS50003">
    <property type="entry name" value="PH_DOMAIN"/>
    <property type="match status" value="1"/>
</dbReference>
<gene>
    <name evidence="7" type="ORF">CANTEDRAFT_131866</name>
</gene>
<dbReference type="EMBL" id="GL996528">
    <property type="protein sequence ID" value="EGV59965.1"/>
    <property type="molecule type" value="Genomic_DNA"/>
</dbReference>
<feature type="domain" description="CNH" evidence="6">
    <location>
        <begin position="972"/>
        <end position="1289"/>
    </location>
</feature>
<name>G3BEY4_CANTC</name>
<dbReference type="InterPro" id="IPR057283">
    <property type="entry name" value="RGF3_WH"/>
</dbReference>
<dbReference type="Gene3D" id="2.30.29.30">
    <property type="entry name" value="Pleckstrin-homology domain (PH domain)/Phosphotyrosine-binding domain (PTB)"/>
    <property type="match status" value="1"/>
</dbReference>
<dbReference type="InterPro" id="IPR001180">
    <property type="entry name" value="CNH_dom"/>
</dbReference>
<evidence type="ECO:0000259" key="5">
    <source>
        <dbReference type="PROSITE" id="PS50010"/>
    </source>
</evidence>
<feature type="region of interest" description="Disordered" evidence="3">
    <location>
        <begin position="143"/>
        <end position="192"/>
    </location>
</feature>
<keyword evidence="1" id="KW-0597">Phosphoprotein</keyword>
<dbReference type="PROSITE" id="PS50010">
    <property type="entry name" value="DH_2"/>
    <property type="match status" value="1"/>
</dbReference>
<dbReference type="InterPro" id="IPR000219">
    <property type="entry name" value="DH_dom"/>
</dbReference>
<dbReference type="HOGENOM" id="CLU_004667_0_0_1"/>
<dbReference type="STRING" id="590646.G3BEY4"/>
<evidence type="ECO:0000256" key="1">
    <source>
        <dbReference type="ARBA" id="ARBA00022553"/>
    </source>
</evidence>
<dbReference type="Pfam" id="PF00780">
    <property type="entry name" value="CNH"/>
    <property type="match status" value="1"/>
</dbReference>
<sequence>MSGDSPHTTPSRKSLRRKPPPAFPQPNGPENAEFAPSASPSILHISTPAIGISEAYDNHVFQPVGLEGGSYRPMGPKELPEYDPNVTNYDPMGYETFERSPPYPVQDPAFIESPVDMEPMSPSRDPWQTTFTPSRKAEILDQSTTTPTKIPFLGIPSLSANGRQRRTPSPERINTFSTPVPRASRSPSPKKLYGRSPSLIYDRFQRDTADELVFDDSFVENDEELVEPEWEPIHDSDYESEPEESPTTGFFDYSILPDLPSAITKEESTDGSPTKRMTLNSAISFVKGNTYFDEEGLVRMGTRKKNEDLPPVPLDLPKLPFSSSSLVSRHFSECPNVWCLSDVFSWCLKLRMWIHDQLISKKEFKRALIKLLVYHKRDVPLDTIGPNVDQIVSSLVSAGAIAFDYGTLPNEDGEKALPNPVGIPDDGKPTKSNPGVILYEGVHVSGVLVDLTSCYCNSRDHKHENELKLGDVKLRCFSSQCYLNRVLDYEAKFRNTDINEIVLGEDWASHWKLTADDLKQYDKDVSKKQSLLFDLLRYEQTFIQRAKCFVEVVGPDFVKAVRTLIGSQQIVSMGKFDDDVINPGKELLQIHQKSLFEPLLKILISNGKFIKDIVDIGNIYYNWSQVVKPALLKYMSTVPMIEELLNTPVIKQWVDVNVRKMTRVKELKVNGPLLFMSTFNSRYQQLPLQLSDIVSQFDETDSDYAALMKAVNGIKRTAARVNEMKSHADNIHCLKRISQQLVWKSNVAKPNLNIGSENRRLIYRGDLTRKGDLRINSSLNQIILLDNYMLITDRIKNSKSPMAQYRVVENPIPVEFLLVEVREKESPTIELNSITKTLTSSPQQAYPRHELLVDQEDPSIYPFKVRHAGHGKNNSFVFSTKTERDRTIWVNHLMDARSNLCSRLNKVEPYNLKLISNTCFAYEESNRVTKLQSLSPNDPIEKMSTNSLSIMNSLGYTGDLYSFSNTSKHVVFSTVRSSASFAYNSTNFFFVGTSSGVYCSDMVHGWKRVVSISDTTKISVLPKINLVIMLSNNSLRYYPLDVLINYYYGRRDTVSSVALSSDAVSFFEVDKHREITMLFYAKKKGNSSGATNFKVCVPETDNDGIFSAFKVVKKFYVQAECFGISIFNSSFAVYTSKGIEILELDKLLPRSVPEIPNLDSSTKKIDVYSRRSLPTTPNAPEIDNIRRAIYGTSSKPMGMFKLNNNSEFLLVYNECAVFINKHGKLSRFSMLRFDYKARSIGFQDNHLFIVCEEAIEVWSISDFVKGTNRLIQVTVGKGIRMVNSQSLIFSMANPTVPGLQLVFQLSTKSH</sequence>
<dbReference type="SUPFAM" id="SSF50729">
    <property type="entry name" value="PH domain-like"/>
    <property type="match status" value="1"/>
</dbReference>
<accession>G3BEY4</accession>
<dbReference type="GO" id="GO:0005085">
    <property type="term" value="F:guanyl-nucleotide exchange factor activity"/>
    <property type="evidence" value="ECO:0007669"/>
    <property type="project" value="UniProtKB-KW"/>
</dbReference>
<dbReference type="InterPro" id="IPR041675">
    <property type="entry name" value="PH_5"/>
</dbReference>
<dbReference type="SMART" id="SM00233">
    <property type="entry name" value="PH"/>
    <property type="match status" value="1"/>
</dbReference>
<dbReference type="OrthoDB" id="660555at2759"/>
<evidence type="ECO:0000259" key="4">
    <source>
        <dbReference type="PROSITE" id="PS50003"/>
    </source>
</evidence>
<keyword evidence="2" id="KW-0344">Guanine-nucleotide releasing factor</keyword>
<feature type="region of interest" description="Disordered" evidence="3">
    <location>
        <begin position="1"/>
        <end position="40"/>
    </location>
</feature>
<evidence type="ECO:0000256" key="3">
    <source>
        <dbReference type="SAM" id="MobiDB-lite"/>
    </source>
</evidence>
<dbReference type="SUPFAM" id="SSF48065">
    <property type="entry name" value="DBL homology domain (DH-domain)"/>
    <property type="match status" value="1"/>
</dbReference>
<dbReference type="Gene3D" id="1.20.900.10">
    <property type="entry name" value="Dbl homology (DH) domain"/>
    <property type="match status" value="1"/>
</dbReference>
<evidence type="ECO:0000313" key="7">
    <source>
        <dbReference type="EMBL" id="EGV59965.1"/>
    </source>
</evidence>
<dbReference type="InterPro" id="IPR011993">
    <property type="entry name" value="PH-like_dom_sf"/>
</dbReference>
<reference evidence="7 8" key="1">
    <citation type="journal article" date="2011" name="Proc. Natl. Acad. Sci. U.S.A.">
        <title>Comparative genomics of xylose-fermenting fungi for enhanced biofuel production.</title>
        <authorList>
            <person name="Wohlbach D.J."/>
            <person name="Kuo A."/>
            <person name="Sato T.K."/>
            <person name="Potts K.M."/>
            <person name="Salamov A.A."/>
            <person name="LaButti K.M."/>
            <person name="Sun H."/>
            <person name="Clum A."/>
            <person name="Pangilinan J.L."/>
            <person name="Lindquist E.A."/>
            <person name="Lucas S."/>
            <person name="Lapidus A."/>
            <person name="Jin M."/>
            <person name="Gunawan C."/>
            <person name="Balan V."/>
            <person name="Dale B.E."/>
            <person name="Jeffries T.W."/>
            <person name="Zinkel R."/>
            <person name="Barry K.W."/>
            <person name="Grigoriev I.V."/>
            <person name="Gasch A.P."/>
        </authorList>
    </citation>
    <scope>NUCLEOTIDE SEQUENCE [LARGE SCALE GENOMIC DNA]</scope>
    <source>
        <strain evidence="8">ATCC 10573 / BCRC 21748 / CBS 615 / JCM 9827 / NBRC 10315 / NRRL Y-1498 / VKM Y-70</strain>
    </source>
</reference>
<dbReference type="SMART" id="SM00036">
    <property type="entry name" value="CNH"/>
    <property type="match status" value="1"/>
</dbReference>
<keyword evidence="8" id="KW-1185">Reference proteome</keyword>
<proteinExistence type="predicted"/>
<evidence type="ECO:0000259" key="6">
    <source>
        <dbReference type="PROSITE" id="PS50219"/>
    </source>
</evidence>
<dbReference type="Pfam" id="PF15405">
    <property type="entry name" value="PH_5"/>
    <property type="match status" value="1"/>
</dbReference>
<dbReference type="InterPro" id="IPR001849">
    <property type="entry name" value="PH_domain"/>
</dbReference>
<dbReference type="Proteomes" id="UP000000707">
    <property type="component" value="Unassembled WGS sequence"/>
</dbReference>